<dbReference type="NCBIfam" id="TIGR01965">
    <property type="entry name" value="VCBS_repeat"/>
    <property type="match status" value="1"/>
</dbReference>
<evidence type="ECO:0000313" key="2">
    <source>
        <dbReference type="Proteomes" id="UP000029227"/>
    </source>
</evidence>
<dbReference type="InterPro" id="IPR010221">
    <property type="entry name" value="VCBS_dom"/>
</dbReference>
<reference evidence="1 2" key="1">
    <citation type="journal article" date="2014" name="Genome Announc.">
        <title>Draft Genome Sequences of Two Vibrionaceae Species, Vibrio ponticus C121 and Photobacterium aphoticum C119, Isolated as Coral Reef Microbiota.</title>
        <authorList>
            <person name="Al-saari N."/>
            <person name="Meirelles P.M."/>
            <person name="Mino S."/>
            <person name="Suda W."/>
            <person name="Oshima K."/>
            <person name="Hattori M."/>
            <person name="Ohkuma M."/>
            <person name="Thompson F.L."/>
            <person name="Gomez-Gil B."/>
            <person name="Sawabe T."/>
            <person name="Sawabe T."/>
        </authorList>
    </citation>
    <scope>NUCLEOTIDE SEQUENCE [LARGE SCALE GENOMIC DNA]</scope>
    <source>
        <strain evidence="1 2">JCM 19237</strain>
    </source>
</reference>
<name>A0A090QUZ0_9GAMM</name>
<protein>
    <submittedName>
        <fullName evidence="1">T1SS secreted agglutinin RTX</fullName>
    </submittedName>
</protein>
<dbReference type="AlphaFoldDB" id="A0A090QUZ0"/>
<dbReference type="EMBL" id="BBMN01000013">
    <property type="protein sequence ID" value="GAL06726.1"/>
    <property type="molecule type" value="Genomic_DNA"/>
</dbReference>
<comment type="caution">
    <text evidence="1">The sequence shown here is derived from an EMBL/GenBank/DDBJ whole genome shotgun (WGS) entry which is preliminary data.</text>
</comment>
<organism evidence="1 2">
    <name type="scientific">Photobacterium aphoticum</name>
    <dbReference type="NCBI Taxonomy" id="754436"/>
    <lineage>
        <taxon>Bacteria</taxon>
        <taxon>Pseudomonadati</taxon>
        <taxon>Pseudomonadota</taxon>
        <taxon>Gammaproteobacteria</taxon>
        <taxon>Vibrionales</taxon>
        <taxon>Vibrionaceae</taxon>
        <taxon>Photobacterium</taxon>
    </lineage>
</organism>
<proteinExistence type="predicted"/>
<accession>A0A090QUZ0</accession>
<sequence>MFANTTVQGQYGSLELVDGKWTYTLDQSKVQQLDEGDVVKDTITLTASDGTKQDIVIDITGTEDAPEVSGSFTGSVTEAISVTQIQKPQRQPAPLVSRISTTATIRCLPIPPCKANTAHWN</sequence>
<evidence type="ECO:0000313" key="1">
    <source>
        <dbReference type="EMBL" id="GAL06726.1"/>
    </source>
</evidence>
<gene>
    <name evidence="1" type="ORF">JCM19237_3792</name>
</gene>
<dbReference type="eggNOG" id="COG2911">
    <property type="taxonomic scope" value="Bacteria"/>
</dbReference>
<dbReference type="STRING" id="754436.JCM19237_3792"/>
<dbReference type="Proteomes" id="UP000029227">
    <property type="component" value="Unassembled WGS sequence"/>
</dbReference>